<dbReference type="RefSeq" id="WP_196273959.1">
    <property type="nucleotide sequence ID" value="NZ_JADQDC010000001.1"/>
</dbReference>
<evidence type="ECO:0000256" key="1">
    <source>
        <dbReference type="ARBA" id="ARBA00038240"/>
    </source>
</evidence>
<evidence type="ECO:0000313" key="4">
    <source>
        <dbReference type="Proteomes" id="UP000600799"/>
    </source>
</evidence>
<dbReference type="InterPro" id="IPR011009">
    <property type="entry name" value="Kinase-like_dom_sf"/>
</dbReference>
<dbReference type="Pfam" id="PF01636">
    <property type="entry name" value="APH"/>
    <property type="match status" value="1"/>
</dbReference>
<evidence type="ECO:0000259" key="2">
    <source>
        <dbReference type="Pfam" id="PF01636"/>
    </source>
</evidence>
<dbReference type="Proteomes" id="UP000600799">
    <property type="component" value="Unassembled WGS sequence"/>
</dbReference>
<comment type="caution">
    <text evidence="3">The sequence shown here is derived from an EMBL/GenBank/DDBJ whole genome shotgun (WGS) entry which is preliminary data.</text>
</comment>
<dbReference type="EMBL" id="JADQDC010000001">
    <property type="protein sequence ID" value="MBF9149584.1"/>
    <property type="molecule type" value="Genomic_DNA"/>
</dbReference>
<dbReference type="SUPFAM" id="SSF56112">
    <property type="entry name" value="Protein kinase-like (PK-like)"/>
    <property type="match status" value="1"/>
</dbReference>
<sequence length="328" mass="35928">MPAEGLTFGLHGAAGILAQHYGLVGRIATLTAERDENFRVSAAGGAFVLKVFAPETPLDEAEMLSEVLRHLEANAPDLPVPRLALASGGEPVVRLPDGRGGQRFAVLYSFMPGRPMMDSVRSARQAHGCGVLAARLALALRDFSHPAMHRRLIWDLRRRPELREVAASLPEVPFAHFVMPFIERFAGETGAQLEMLPMQFGHNDLNARNVIVDSNNDDVPTGIIDFGDAIHTARACDIAIALVGQMHHPDSAERMMEAFTAGYDVISPLSPGERRLVPPLVAARIVQNVVMTAFYQRKAPKSQHFAGFDNSYFGWRIAFAEKLDARFA</sequence>
<accession>A0ABS0HBC5</accession>
<comment type="similarity">
    <text evidence="1">Belongs to the pseudomonas-type ThrB family.</text>
</comment>
<gene>
    <name evidence="3" type="ORF">I2488_01070</name>
</gene>
<dbReference type="InterPro" id="IPR002575">
    <property type="entry name" value="Aminoglycoside_PTrfase"/>
</dbReference>
<feature type="domain" description="Aminoglycoside phosphotransferase" evidence="2">
    <location>
        <begin position="36"/>
        <end position="263"/>
    </location>
</feature>
<dbReference type="Gene3D" id="3.90.1200.10">
    <property type="match status" value="1"/>
</dbReference>
<dbReference type="PANTHER" id="PTHR21064:SF6">
    <property type="entry name" value="AMINOGLYCOSIDE PHOSPHOTRANSFERASE DOMAIN-CONTAINING PROTEIN"/>
    <property type="match status" value="1"/>
</dbReference>
<name>A0ABS0HBC5_9SPHN</name>
<dbReference type="InterPro" id="IPR050249">
    <property type="entry name" value="Pseudomonas-type_ThrB"/>
</dbReference>
<protein>
    <submittedName>
        <fullName evidence="3">Phosphotransferase</fullName>
    </submittedName>
</protein>
<proteinExistence type="inferred from homology"/>
<keyword evidence="4" id="KW-1185">Reference proteome</keyword>
<dbReference type="PANTHER" id="PTHR21064">
    <property type="entry name" value="AMINOGLYCOSIDE PHOSPHOTRANSFERASE DOMAIN-CONTAINING PROTEIN-RELATED"/>
    <property type="match status" value="1"/>
</dbReference>
<organism evidence="3 4">
    <name type="scientific">Novosphingobium jiangmenense</name>
    <dbReference type="NCBI Taxonomy" id="2791981"/>
    <lineage>
        <taxon>Bacteria</taxon>
        <taxon>Pseudomonadati</taxon>
        <taxon>Pseudomonadota</taxon>
        <taxon>Alphaproteobacteria</taxon>
        <taxon>Sphingomonadales</taxon>
        <taxon>Sphingomonadaceae</taxon>
        <taxon>Novosphingobium</taxon>
    </lineage>
</organism>
<evidence type="ECO:0000313" key="3">
    <source>
        <dbReference type="EMBL" id="MBF9149584.1"/>
    </source>
</evidence>
<reference evidence="3 4" key="1">
    <citation type="submission" date="2020-11" db="EMBL/GenBank/DDBJ databases">
        <title>The genome sequence of Novosphingobium sp. 1Y9A.</title>
        <authorList>
            <person name="Liu Y."/>
        </authorList>
    </citation>
    <scope>NUCLEOTIDE SEQUENCE [LARGE SCALE GENOMIC DNA]</scope>
    <source>
        <strain evidence="3 4">1Y9A</strain>
    </source>
</reference>